<evidence type="ECO:0000313" key="12">
    <source>
        <dbReference type="Proteomes" id="UP000231987"/>
    </source>
</evidence>
<dbReference type="CDD" id="cd01651">
    <property type="entry name" value="RT_G2_intron"/>
    <property type="match status" value="1"/>
</dbReference>
<keyword evidence="6 11" id="KW-0695">RNA-directed DNA polymerase</keyword>
<dbReference type="SUPFAM" id="SSF56672">
    <property type="entry name" value="DNA/RNA polymerases"/>
    <property type="match status" value="1"/>
</dbReference>
<evidence type="ECO:0000256" key="2">
    <source>
        <dbReference type="ARBA" id="ARBA00022679"/>
    </source>
</evidence>
<evidence type="ECO:0000259" key="10">
    <source>
        <dbReference type="PROSITE" id="PS50878"/>
    </source>
</evidence>
<dbReference type="InterPro" id="IPR000477">
    <property type="entry name" value="RT_dom"/>
</dbReference>
<dbReference type="AlphaFoldDB" id="A0A2J0YUB6"/>
<sequence>MTSIGTTDKPFRIEKRRVYEAYKAVKTNRGAAGVDGETLEMFEKDVAGNLYKIWNRMSSGTYFPPPVRAVSIPKKTGGERVLGVPTVSDRIAQMVVKQMIEPDLDSLFLPDSYGYRPGKSALDAVGVTRQRCWKYDWVLEFDIKGLFDNLPHDLLLKAVRKHVKCNWALLYIERWLAAPMEKNGEVIERTRGTPHSPILSNLFLHYAFDVWMTRTHLDLPWCRYADDGLVHCRTEQEAEALKAELQARLAACGLEMHPTKTHIVYCKDNRRRAMYPAVKFDFLGYQFRPRQVATSQRNEFFCGYTPAASPTALKSMRATIKSLNIPRQTPGTLAEIAKQINPLLRGWIAYYGRFSRSALFSLADYVNRKLKAWIMRKYKRFRLHKTRASQFLRQLARDRRDLFVHWQAFGTNTFT</sequence>
<evidence type="ECO:0000313" key="11">
    <source>
        <dbReference type="EMBL" id="PJR10266.1"/>
    </source>
</evidence>
<dbReference type="InterPro" id="IPR051083">
    <property type="entry name" value="GrpII_Intron_Splice-Mob/Def"/>
</dbReference>
<dbReference type="PANTHER" id="PTHR34047:SF3">
    <property type="entry name" value="BLR2052 PROTEIN"/>
    <property type="match status" value="1"/>
</dbReference>
<dbReference type="EMBL" id="NJGD01000025">
    <property type="protein sequence ID" value="PJR10266.1"/>
    <property type="molecule type" value="Genomic_DNA"/>
</dbReference>
<accession>A0A2J0YUB6</accession>
<dbReference type="GO" id="GO:0051607">
    <property type="term" value="P:defense response to virus"/>
    <property type="evidence" value="ECO:0007669"/>
    <property type="project" value="UniProtKB-KW"/>
</dbReference>
<dbReference type="GO" id="GO:0046872">
    <property type="term" value="F:metal ion binding"/>
    <property type="evidence" value="ECO:0007669"/>
    <property type="project" value="UniProtKB-KW"/>
</dbReference>
<dbReference type="InterPro" id="IPR043502">
    <property type="entry name" value="DNA/RNA_pol_sf"/>
</dbReference>
<keyword evidence="5" id="KW-0460">Magnesium</keyword>
<evidence type="ECO:0000256" key="8">
    <source>
        <dbReference type="ARBA" id="ARBA00034120"/>
    </source>
</evidence>
<dbReference type="Pfam" id="PF00078">
    <property type="entry name" value="RVT_1"/>
    <property type="match status" value="1"/>
</dbReference>
<dbReference type="GO" id="GO:0003964">
    <property type="term" value="F:RNA-directed DNA polymerase activity"/>
    <property type="evidence" value="ECO:0007669"/>
    <property type="project" value="UniProtKB-KW"/>
</dbReference>
<reference evidence="11 12" key="1">
    <citation type="submission" date="2017-06" db="EMBL/GenBank/DDBJ databases">
        <title>Ensifer strains isolated from leguminous trees and herbs display diverse denitrification phenotypes with some acting as strong N2O sinks.</title>
        <authorList>
            <person name="Woliy K."/>
            <person name="Mania D."/>
            <person name="Bakken L.R."/>
            <person name="Frostegard A."/>
        </authorList>
    </citation>
    <scope>NUCLEOTIDE SEQUENCE [LARGE SCALE GENOMIC DNA]</scope>
    <source>
        <strain evidence="11 12">AC50a</strain>
    </source>
</reference>
<dbReference type="PROSITE" id="PS50878">
    <property type="entry name" value="RT_POL"/>
    <property type="match status" value="1"/>
</dbReference>
<evidence type="ECO:0000256" key="7">
    <source>
        <dbReference type="ARBA" id="ARBA00023118"/>
    </source>
</evidence>
<comment type="caution">
    <text evidence="11">The sequence shown here is derived from an EMBL/GenBank/DDBJ whole genome shotgun (WGS) entry which is preliminary data.</text>
</comment>
<dbReference type="Pfam" id="PF08388">
    <property type="entry name" value="GIIM"/>
    <property type="match status" value="1"/>
</dbReference>
<keyword evidence="7" id="KW-0051">Antiviral defense</keyword>
<feature type="domain" description="Reverse transcriptase" evidence="10">
    <location>
        <begin position="53"/>
        <end position="287"/>
    </location>
</feature>
<organism evidence="11 12">
    <name type="scientific">Rhizobium meliloti</name>
    <name type="common">Ensifer meliloti</name>
    <name type="synonym">Sinorhizobium meliloti</name>
    <dbReference type="NCBI Taxonomy" id="382"/>
    <lineage>
        <taxon>Bacteria</taxon>
        <taxon>Pseudomonadati</taxon>
        <taxon>Pseudomonadota</taxon>
        <taxon>Alphaproteobacteria</taxon>
        <taxon>Hyphomicrobiales</taxon>
        <taxon>Rhizobiaceae</taxon>
        <taxon>Sinorhizobium/Ensifer group</taxon>
        <taxon>Sinorhizobium</taxon>
    </lineage>
</organism>
<keyword evidence="2" id="KW-0808">Transferase</keyword>
<protein>
    <recommendedName>
        <fullName evidence="1">RNA-directed DNA polymerase</fullName>
        <ecNumber evidence="1">2.7.7.49</ecNumber>
    </recommendedName>
</protein>
<name>A0A2J0YUB6_RHIML</name>
<dbReference type="InterPro" id="IPR030931">
    <property type="entry name" value="Group_II_RT_mat"/>
</dbReference>
<comment type="catalytic activity">
    <reaction evidence="9">
        <text>DNA(n) + a 2'-deoxyribonucleoside 5'-triphosphate = DNA(n+1) + diphosphate</text>
        <dbReference type="Rhea" id="RHEA:22508"/>
        <dbReference type="Rhea" id="RHEA-COMP:17339"/>
        <dbReference type="Rhea" id="RHEA-COMP:17340"/>
        <dbReference type="ChEBI" id="CHEBI:33019"/>
        <dbReference type="ChEBI" id="CHEBI:61560"/>
        <dbReference type="ChEBI" id="CHEBI:173112"/>
        <dbReference type="EC" id="2.7.7.49"/>
    </reaction>
</comment>
<evidence type="ECO:0000256" key="4">
    <source>
        <dbReference type="ARBA" id="ARBA00022723"/>
    </source>
</evidence>
<evidence type="ECO:0000256" key="3">
    <source>
        <dbReference type="ARBA" id="ARBA00022695"/>
    </source>
</evidence>
<dbReference type="GO" id="GO:0003723">
    <property type="term" value="F:RNA binding"/>
    <property type="evidence" value="ECO:0007669"/>
    <property type="project" value="InterPro"/>
</dbReference>
<keyword evidence="4" id="KW-0479">Metal-binding</keyword>
<dbReference type="RefSeq" id="WP_100674667.1">
    <property type="nucleotide sequence ID" value="NZ_NJGD01000025.1"/>
</dbReference>
<dbReference type="PRINTS" id="PR00866">
    <property type="entry name" value="RNADNAPOLMS"/>
</dbReference>
<keyword evidence="3" id="KW-0548">Nucleotidyltransferase</keyword>
<dbReference type="NCBIfam" id="TIGR04416">
    <property type="entry name" value="group_II_RT_mat"/>
    <property type="match status" value="1"/>
</dbReference>
<dbReference type="InterPro" id="IPR000123">
    <property type="entry name" value="Reverse_transcriptase_msDNA"/>
</dbReference>
<evidence type="ECO:0000256" key="1">
    <source>
        <dbReference type="ARBA" id="ARBA00012493"/>
    </source>
</evidence>
<comment type="similarity">
    <text evidence="8">Belongs to the bacterial reverse transcriptase family.</text>
</comment>
<evidence type="ECO:0000256" key="5">
    <source>
        <dbReference type="ARBA" id="ARBA00022842"/>
    </source>
</evidence>
<dbReference type="PANTHER" id="PTHR34047">
    <property type="entry name" value="NUCLEAR INTRON MATURASE 1, MITOCHONDRIAL-RELATED"/>
    <property type="match status" value="1"/>
</dbReference>
<gene>
    <name evidence="11" type="primary">ltrA</name>
    <name evidence="11" type="ORF">CEJ86_30045</name>
</gene>
<proteinExistence type="inferred from homology"/>
<evidence type="ECO:0000256" key="6">
    <source>
        <dbReference type="ARBA" id="ARBA00022918"/>
    </source>
</evidence>
<dbReference type="EC" id="2.7.7.49" evidence="1"/>
<dbReference type="InterPro" id="IPR013597">
    <property type="entry name" value="Mat_intron_G2"/>
</dbReference>
<evidence type="ECO:0000256" key="9">
    <source>
        <dbReference type="ARBA" id="ARBA00048173"/>
    </source>
</evidence>
<dbReference type="Proteomes" id="UP000231987">
    <property type="component" value="Unassembled WGS sequence"/>
</dbReference>